<feature type="transmembrane region" description="Helical" evidence="10">
    <location>
        <begin position="263"/>
        <end position="283"/>
    </location>
</feature>
<dbReference type="RefSeq" id="WP_006022112.1">
    <property type="nucleotide sequence ID" value="NZ_KB375283.1"/>
</dbReference>
<dbReference type="Proteomes" id="UP000001096">
    <property type="component" value="Unassembled WGS sequence"/>
</dbReference>
<keyword evidence="13" id="KW-1185">Reference proteome</keyword>
<evidence type="ECO:0000256" key="3">
    <source>
        <dbReference type="ARBA" id="ARBA00022475"/>
    </source>
</evidence>
<evidence type="ECO:0000256" key="7">
    <source>
        <dbReference type="ARBA" id="ARBA00023065"/>
    </source>
</evidence>
<name>K8PBK4_9BRAD</name>
<keyword evidence="4 10" id="KW-0812">Transmembrane</keyword>
<feature type="transmembrane region" description="Helical" evidence="10">
    <location>
        <begin position="233"/>
        <end position="251"/>
    </location>
</feature>
<sequence length="515" mass="55827">MHAFEWLIGLLMGAMLLSGLARRLGVPYPTFLALGGIAIAFLPSSPNWTLEPDLALALFVAPVLLDAAFDTSTRDLRDNWLPVAMLVVAAVGVTTVAVAVVVRWFVPEMPWAAAVALGAIVAPPDAAAATAILRSVRLPYRIQKILEGESLLNDASALLIYRIAVGAAMASSLSLESIAPALTLSLIGSVVAGYVLARVVMPLLTRISDVPTAIIMQFATTFVVWIIAEKLQLSAILTIVVYAIVISRSVPMLTSARMRVPSYAVWETVVFLLNVMAFVLIGMQLRPIWSGLGDGSVRQQYCIVAGIVLVTVIVVRIVWMMCYITVVRAKLLRYGYNPKRKSDVPSVKSSLLISWCGMRGIVTLAAAFALPVGFPYRDLILLTAFGVVLGTLIIQGLTLRPLIDWFALDDGDPVGQEIGWARRAALHAALEAIDGNTSPEADLLRLEYRQLLDQAESNPDGLMSSELPADPLRLQAIDAARRVLFEMRDSGEIGDDAFHRLEEEFDWAELSAAKP</sequence>
<dbReference type="Pfam" id="PF00999">
    <property type="entry name" value="Na_H_Exchanger"/>
    <property type="match status" value="1"/>
</dbReference>
<reference evidence="12 13" key="1">
    <citation type="submission" date="2012-04" db="EMBL/GenBank/DDBJ databases">
        <title>The Genome Sequence of Afipia broomeae ATCC 49717.</title>
        <authorList>
            <consortium name="The Broad Institute Genome Sequencing Platform"/>
            <person name="Earl A."/>
            <person name="Ward D."/>
            <person name="Feldgarden M."/>
            <person name="Gevers D."/>
            <person name="Huys G."/>
            <person name="Walker B."/>
            <person name="Young S.K."/>
            <person name="Zeng Q."/>
            <person name="Gargeya S."/>
            <person name="Fitzgerald M."/>
            <person name="Haas B."/>
            <person name="Abouelleil A."/>
            <person name="Alvarado L."/>
            <person name="Arachchi H.M."/>
            <person name="Berlin A."/>
            <person name="Chapman S.B."/>
            <person name="Goldberg J."/>
            <person name="Griggs A."/>
            <person name="Gujja S."/>
            <person name="Hansen M."/>
            <person name="Howarth C."/>
            <person name="Imamovic A."/>
            <person name="Larimer J."/>
            <person name="McCowen C."/>
            <person name="Montmayeur A."/>
            <person name="Murphy C."/>
            <person name="Neiman D."/>
            <person name="Pearson M."/>
            <person name="Priest M."/>
            <person name="Roberts A."/>
            <person name="Saif S."/>
            <person name="Shea T."/>
            <person name="Sisk P."/>
            <person name="Sykes S."/>
            <person name="Wortman J."/>
            <person name="Nusbaum C."/>
            <person name="Birren B."/>
        </authorList>
    </citation>
    <scope>NUCLEOTIDE SEQUENCE [LARGE SCALE GENOMIC DNA]</scope>
    <source>
        <strain evidence="12 13">ATCC 49717</strain>
    </source>
</reference>
<dbReference type="PANTHER" id="PTHR10110">
    <property type="entry name" value="SODIUM/HYDROGEN EXCHANGER"/>
    <property type="match status" value="1"/>
</dbReference>
<feature type="transmembrane region" description="Helical" evidence="10">
    <location>
        <begin position="379"/>
        <end position="399"/>
    </location>
</feature>
<evidence type="ECO:0000313" key="12">
    <source>
        <dbReference type="EMBL" id="EKS36990.1"/>
    </source>
</evidence>
<accession>K8PBK4</accession>
<evidence type="ECO:0000256" key="5">
    <source>
        <dbReference type="ARBA" id="ARBA00022989"/>
    </source>
</evidence>
<keyword evidence="3" id="KW-1003">Cell membrane</keyword>
<evidence type="ECO:0000313" key="13">
    <source>
        <dbReference type="Proteomes" id="UP000001096"/>
    </source>
</evidence>
<dbReference type="GO" id="GO:0051453">
    <property type="term" value="P:regulation of intracellular pH"/>
    <property type="evidence" value="ECO:0007669"/>
    <property type="project" value="TreeGrafter"/>
</dbReference>
<dbReference type="InterPro" id="IPR006153">
    <property type="entry name" value="Cation/H_exchanger_TM"/>
</dbReference>
<dbReference type="GO" id="GO:0098719">
    <property type="term" value="P:sodium ion import across plasma membrane"/>
    <property type="evidence" value="ECO:0007669"/>
    <property type="project" value="TreeGrafter"/>
</dbReference>
<dbReference type="Gene3D" id="6.10.140.1330">
    <property type="match status" value="1"/>
</dbReference>
<evidence type="ECO:0000256" key="9">
    <source>
        <dbReference type="ARBA" id="ARBA00023201"/>
    </source>
</evidence>
<feature type="transmembrane region" description="Helical" evidence="10">
    <location>
        <begin position="111"/>
        <end position="133"/>
    </location>
</feature>
<feature type="transmembrane region" description="Helical" evidence="10">
    <location>
        <begin position="31"/>
        <end position="48"/>
    </location>
</feature>
<evidence type="ECO:0000256" key="6">
    <source>
        <dbReference type="ARBA" id="ARBA00023053"/>
    </source>
</evidence>
<evidence type="ECO:0000256" key="10">
    <source>
        <dbReference type="SAM" id="Phobius"/>
    </source>
</evidence>
<feature type="domain" description="Cation/H+ exchanger transmembrane" evidence="11">
    <location>
        <begin position="15"/>
        <end position="404"/>
    </location>
</feature>
<evidence type="ECO:0000256" key="2">
    <source>
        <dbReference type="ARBA" id="ARBA00022448"/>
    </source>
</evidence>
<keyword evidence="5 10" id="KW-1133">Transmembrane helix</keyword>
<keyword evidence="9" id="KW-0739">Sodium transport</keyword>
<dbReference type="GO" id="GO:0015385">
    <property type="term" value="F:sodium:proton antiporter activity"/>
    <property type="evidence" value="ECO:0007669"/>
    <property type="project" value="InterPro"/>
</dbReference>
<feature type="transmembrane region" description="Helical" evidence="10">
    <location>
        <begin position="350"/>
        <end position="373"/>
    </location>
</feature>
<dbReference type="PATRIC" id="fig|883078.3.peg.3523"/>
<dbReference type="AlphaFoldDB" id="K8PBK4"/>
<evidence type="ECO:0000256" key="8">
    <source>
        <dbReference type="ARBA" id="ARBA00023136"/>
    </source>
</evidence>
<feature type="transmembrane region" description="Helical" evidence="10">
    <location>
        <begin position="303"/>
        <end position="329"/>
    </location>
</feature>
<comment type="caution">
    <text evidence="12">The sequence shown here is derived from an EMBL/GenBank/DDBJ whole genome shotgun (WGS) entry which is preliminary data.</text>
</comment>
<gene>
    <name evidence="12" type="ORF">HMPREF9695_03408</name>
</gene>
<dbReference type="EMBL" id="AGWX01000004">
    <property type="protein sequence ID" value="EKS36990.1"/>
    <property type="molecule type" value="Genomic_DNA"/>
</dbReference>
<keyword evidence="7" id="KW-0406">Ion transport</keyword>
<feature type="transmembrane region" description="Helical" evidence="10">
    <location>
        <begin position="83"/>
        <end position="105"/>
    </location>
</feature>
<dbReference type="eggNOG" id="COG0025">
    <property type="taxonomic scope" value="Bacteria"/>
</dbReference>
<dbReference type="GO" id="GO:0005886">
    <property type="term" value="C:plasma membrane"/>
    <property type="evidence" value="ECO:0007669"/>
    <property type="project" value="UniProtKB-SubCell"/>
</dbReference>
<evidence type="ECO:0000256" key="4">
    <source>
        <dbReference type="ARBA" id="ARBA00022692"/>
    </source>
</evidence>
<feature type="transmembrane region" description="Helical" evidence="10">
    <location>
        <begin position="209"/>
        <end position="227"/>
    </location>
</feature>
<keyword evidence="2" id="KW-0813">Transport</keyword>
<dbReference type="GO" id="GO:0015386">
    <property type="term" value="F:potassium:proton antiporter activity"/>
    <property type="evidence" value="ECO:0007669"/>
    <property type="project" value="TreeGrafter"/>
</dbReference>
<dbReference type="HOGENOM" id="CLU_005912_8_2_5"/>
<dbReference type="PANTHER" id="PTHR10110:SF86">
    <property type="entry name" value="SODIUM_HYDROGEN EXCHANGER 7"/>
    <property type="match status" value="1"/>
</dbReference>
<dbReference type="InterPro" id="IPR018422">
    <property type="entry name" value="Cation/H_exchanger_CPA1"/>
</dbReference>
<evidence type="ECO:0000256" key="1">
    <source>
        <dbReference type="ARBA" id="ARBA00004651"/>
    </source>
</evidence>
<proteinExistence type="predicted"/>
<organism evidence="12 13">
    <name type="scientific">Afipia broomeae ATCC 49717</name>
    <dbReference type="NCBI Taxonomy" id="883078"/>
    <lineage>
        <taxon>Bacteria</taxon>
        <taxon>Pseudomonadati</taxon>
        <taxon>Pseudomonadota</taxon>
        <taxon>Alphaproteobacteria</taxon>
        <taxon>Hyphomicrobiales</taxon>
        <taxon>Nitrobacteraceae</taxon>
        <taxon>Afipia</taxon>
    </lineage>
</organism>
<feature type="transmembrane region" description="Helical" evidence="10">
    <location>
        <begin position="178"/>
        <end position="197"/>
    </location>
</feature>
<comment type="subcellular location">
    <subcellularLocation>
        <location evidence="1">Cell membrane</location>
        <topology evidence="1">Multi-pass membrane protein</topology>
    </subcellularLocation>
</comment>
<keyword evidence="6" id="KW-0915">Sodium</keyword>
<feature type="transmembrane region" description="Helical" evidence="10">
    <location>
        <begin position="6"/>
        <end position="24"/>
    </location>
</feature>
<keyword evidence="8 10" id="KW-0472">Membrane</keyword>
<protein>
    <submittedName>
        <fullName evidence="12">Na+/H+ antiporter</fullName>
    </submittedName>
</protein>
<evidence type="ECO:0000259" key="11">
    <source>
        <dbReference type="Pfam" id="PF00999"/>
    </source>
</evidence>